<dbReference type="Gene3D" id="3.90.180.10">
    <property type="entry name" value="Medium-chain alcohol dehydrogenases, catalytic domain"/>
    <property type="match status" value="1"/>
</dbReference>
<dbReference type="EMBL" id="AOPO01000001">
    <property type="protein sequence ID" value="ELY22450.1"/>
    <property type="molecule type" value="Genomic_DNA"/>
</dbReference>
<dbReference type="PATRIC" id="fig|1204738.3.peg.78"/>
<evidence type="ECO:0000313" key="6">
    <source>
        <dbReference type="Proteomes" id="UP000011651"/>
    </source>
</evidence>
<feature type="domain" description="Alcohol dehydrogenase-like C-terminal" evidence="3">
    <location>
        <begin position="163"/>
        <end position="258"/>
    </location>
</feature>
<dbReference type="InterPro" id="IPR011032">
    <property type="entry name" value="GroES-like_sf"/>
</dbReference>
<dbReference type="InterPro" id="IPR013149">
    <property type="entry name" value="ADH-like_C"/>
</dbReference>
<gene>
    <name evidence="5" type="ORF">HALTITAN_0050</name>
</gene>
<reference evidence="5 6" key="1">
    <citation type="journal article" date="2013" name="Genome Announc.">
        <title>Draft Genome of the Marine Gammaproteobacterium Halomonas titanicae.</title>
        <authorList>
            <person name="Sanchez-Porro C."/>
            <person name="de la Haba R.R."/>
            <person name="Cruz-Hernandez N."/>
            <person name="Gonzalez J.M."/>
            <person name="Reyes-Guirao C."/>
            <person name="Navarro-Sampedro L."/>
            <person name="Carballo M."/>
            <person name="Ventosa A."/>
        </authorList>
    </citation>
    <scope>NUCLEOTIDE SEQUENCE [LARGE SCALE GENOMIC DNA]</scope>
    <source>
        <strain evidence="5 6">BH1</strain>
    </source>
</reference>
<name>L9UBW3_9GAMM</name>
<dbReference type="PANTHER" id="PTHR48106">
    <property type="entry name" value="QUINONE OXIDOREDUCTASE PIG3-RELATED"/>
    <property type="match status" value="1"/>
</dbReference>
<dbReference type="GO" id="GO:0070402">
    <property type="term" value="F:NADPH binding"/>
    <property type="evidence" value="ECO:0007669"/>
    <property type="project" value="TreeGrafter"/>
</dbReference>
<dbReference type="PANTHER" id="PTHR48106:SF2">
    <property type="entry name" value="ZN2+-BINDING DEHYDROGENASE"/>
    <property type="match status" value="1"/>
</dbReference>
<keyword evidence="2" id="KW-0560">Oxidoreductase</keyword>
<dbReference type="InterPro" id="IPR036291">
    <property type="entry name" value="NAD(P)-bd_dom_sf"/>
</dbReference>
<organism evidence="5 6">
    <name type="scientific">Vreelandella titanicae BH1</name>
    <dbReference type="NCBI Taxonomy" id="1204738"/>
    <lineage>
        <taxon>Bacteria</taxon>
        <taxon>Pseudomonadati</taxon>
        <taxon>Pseudomonadota</taxon>
        <taxon>Gammaproteobacteria</taxon>
        <taxon>Oceanospirillales</taxon>
        <taxon>Halomonadaceae</taxon>
        <taxon>Vreelandella</taxon>
    </lineage>
</organism>
<dbReference type="GO" id="GO:0016651">
    <property type="term" value="F:oxidoreductase activity, acting on NAD(P)H"/>
    <property type="evidence" value="ECO:0007669"/>
    <property type="project" value="TreeGrafter"/>
</dbReference>
<dbReference type="Pfam" id="PF08240">
    <property type="entry name" value="ADH_N"/>
    <property type="match status" value="1"/>
</dbReference>
<evidence type="ECO:0000259" key="3">
    <source>
        <dbReference type="Pfam" id="PF00107"/>
    </source>
</evidence>
<dbReference type="Pfam" id="PF00107">
    <property type="entry name" value="ADH_zinc_N"/>
    <property type="match status" value="1"/>
</dbReference>
<sequence>MFEVPMRRHALTYRAFGRPLETLNVETAEVPRLVEGKLRVRMLCAPVNPSDLIPISGAYSHRITLPAVAGYEGVGRVIEAPRQYASLIGKRVLPLRGEGTWQTILDCDAALAVPVPDTISDAVAARAYINPLAALTMLETWPVEGKRVLLSGAGSNCADYLGAWAYQHGAREVIGIYRSESRVARLEKLGIKPVSIQDMSLASRVARKSDVVFDALGGPVAANILQLMAPETTFIAYGLLTGQAIQVDSKPRALYRKFHLRDPLSRMSAEAWQQKFLAIWGLLDQSAMPGYQVFPGQDWRQAVERALCPSGQKVLLDLSTLGQ</sequence>
<dbReference type="CDD" id="cd05282">
    <property type="entry name" value="ETR_like"/>
    <property type="match status" value="1"/>
</dbReference>
<evidence type="ECO:0000256" key="1">
    <source>
        <dbReference type="ARBA" id="ARBA00022857"/>
    </source>
</evidence>
<dbReference type="SUPFAM" id="SSF50129">
    <property type="entry name" value="GroES-like"/>
    <property type="match status" value="1"/>
</dbReference>
<evidence type="ECO:0000313" key="5">
    <source>
        <dbReference type="EMBL" id="ELY22450.1"/>
    </source>
</evidence>
<dbReference type="AlphaFoldDB" id="L9UBW3"/>
<dbReference type="SUPFAM" id="SSF51735">
    <property type="entry name" value="NAD(P)-binding Rossmann-fold domains"/>
    <property type="match status" value="1"/>
</dbReference>
<evidence type="ECO:0000256" key="2">
    <source>
        <dbReference type="ARBA" id="ARBA00023002"/>
    </source>
</evidence>
<protein>
    <submittedName>
        <fullName evidence="5">Alcohol dehydrogenase superfamily, zinc-containing</fullName>
    </submittedName>
</protein>
<feature type="domain" description="Alcohol dehydrogenase-like N-terminal" evidence="4">
    <location>
        <begin position="36"/>
        <end position="104"/>
    </location>
</feature>
<dbReference type="InterPro" id="IPR013154">
    <property type="entry name" value="ADH-like_N"/>
</dbReference>
<accession>L9UBW3</accession>
<proteinExistence type="predicted"/>
<evidence type="ECO:0000259" key="4">
    <source>
        <dbReference type="Pfam" id="PF08240"/>
    </source>
</evidence>
<keyword evidence="1" id="KW-0521">NADP</keyword>
<comment type="caution">
    <text evidence="5">The sequence shown here is derived from an EMBL/GenBank/DDBJ whole genome shotgun (WGS) entry which is preliminary data.</text>
</comment>
<dbReference type="Proteomes" id="UP000011651">
    <property type="component" value="Unassembled WGS sequence"/>
</dbReference>
<dbReference type="Gene3D" id="3.40.50.720">
    <property type="entry name" value="NAD(P)-binding Rossmann-like Domain"/>
    <property type="match status" value="1"/>
</dbReference>